<proteinExistence type="predicted"/>
<reference evidence="1 2" key="2">
    <citation type="submission" date="2010-03" db="EMBL/GenBank/DDBJ databases">
        <authorList>
            <person name="Pajon A."/>
        </authorList>
    </citation>
    <scope>NUCLEOTIDE SEQUENCE [LARGE SCALE GENOMIC DNA]</scope>
    <source>
        <strain evidence="1 2">A2-162</strain>
    </source>
</reference>
<dbReference type="Proteomes" id="UP000008955">
    <property type="component" value="Chromosome"/>
</dbReference>
<dbReference type="EMBL" id="FP929054">
    <property type="protein sequence ID" value="CBL24440.1"/>
    <property type="molecule type" value="Genomic_DNA"/>
</dbReference>
<dbReference type="AlphaFoldDB" id="D4LUI2"/>
<evidence type="ECO:0000313" key="1">
    <source>
        <dbReference type="EMBL" id="CBL24440.1"/>
    </source>
</evidence>
<gene>
    <name evidence="1" type="ORF">CK5_32320</name>
</gene>
<keyword evidence="2" id="KW-1185">Reference proteome</keyword>
<organism evidence="1 2">
    <name type="scientific">Blautia obeum A2-162</name>
    <dbReference type="NCBI Taxonomy" id="657314"/>
    <lineage>
        <taxon>Bacteria</taxon>
        <taxon>Bacillati</taxon>
        <taxon>Bacillota</taxon>
        <taxon>Clostridia</taxon>
        <taxon>Lachnospirales</taxon>
        <taxon>Lachnospiraceae</taxon>
        <taxon>Blautia</taxon>
    </lineage>
</organism>
<sequence length="28" mass="2996">MVPVLLQVKQEKKESILGNLGSTSIVAI</sequence>
<reference evidence="1 2" key="1">
    <citation type="submission" date="2010-03" db="EMBL/GenBank/DDBJ databases">
        <title>The genome sequence of Ruminococcus obeum A2-162.</title>
        <authorList>
            <consortium name="metaHIT consortium -- http://www.metahit.eu/"/>
            <person name="Pajon A."/>
            <person name="Turner K."/>
            <person name="Parkhill J."/>
            <person name="Duncan S."/>
            <person name="Flint H."/>
        </authorList>
    </citation>
    <scope>NUCLEOTIDE SEQUENCE [LARGE SCALE GENOMIC DNA]</scope>
    <source>
        <strain evidence="1 2">A2-162</strain>
    </source>
</reference>
<dbReference type="KEGG" id="rob:CK5_32320"/>
<name>D4LUI2_9FIRM</name>
<protein>
    <submittedName>
        <fullName evidence="1">Uncharacterized protein</fullName>
    </submittedName>
</protein>
<dbReference type="HOGENOM" id="CLU_3412414_0_0_9"/>
<evidence type="ECO:0000313" key="2">
    <source>
        <dbReference type="Proteomes" id="UP000008955"/>
    </source>
</evidence>
<accession>D4LUI2</accession>